<sequence>MLMSMHTTRPVMQRESSAPGVLWPRGTPASQPVPPLGLGELGALGFEVGAEVDGFGLGVVLFDVDGVEGADEVDDRALLLGLAGVLLVTADVGVGVGVGVLGALDEELDVAELVDASGEDEDDDAVEVAVPTPAAACSTESVFLAESEPELAPQPARPIATTPATAASTPPLPAPEVLMPLTTPEPVSALRRNGHENRLVTEDIVRHPTDRDPARSPTPSPSTLPPGDPCGPPIRTGLPVGNNWPPTTGITVK</sequence>
<dbReference type="EMBL" id="BAAAQN010000012">
    <property type="protein sequence ID" value="GAA2026139.1"/>
    <property type="molecule type" value="Genomic_DNA"/>
</dbReference>
<feature type="compositionally biased region" description="Pro residues" evidence="1">
    <location>
        <begin position="216"/>
        <end position="232"/>
    </location>
</feature>
<evidence type="ECO:0000256" key="1">
    <source>
        <dbReference type="SAM" id="MobiDB-lite"/>
    </source>
</evidence>
<feature type="compositionally biased region" description="Polar residues" evidence="1">
    <location>
        <begin position="244"/>
        <end position="253"/>
    </location>
</feature>
<protein>
    <submittedName>
        <fullName evidence="2">Uncharacterized protein</fullName>
    </submittedName>
</protein>
<comment type="caution">
    <text evidence="2">The sequence shown here is derived from an EMBL/GenBank/DDBJ whole genome shotgun (WGS) entry which is preliminary data.</text>
</comment>
<gene>
    <name evidence="2" type="ORF">GCM10009839_25600</name>
</gene>
<accession>A0ABP5FGH5</accession>
<feature type="compositionally biased region" description="Low complexity" evidence="1">
    <location>
        <begin position="153"/>
        <end position="169"/>
    </location>
</feature>
<organism evidence="2 3">
    <name type="scientific">Catenulispora yoronensis</name>
    <dbReference type="NCBI Taxonomy" id="450799"/>
    <lineage>
        <taxon>Bacteria</taxon>
        <taxon>Bacillati</taxon>
        <taxon>Actinomycetota</taxon>
        <taxon>Actinomycetes</taxon>
        <taxon>Catenulisporales</taxon>
        <taxon>Catenulisporaceae</taxon>
        <taxon>Catenulispora</taxon>
    </lineage>
</organism>
<feature type="region of interest" description="Disordered" evidence="1">
    <location>
        <begin position="1"/>
        <end position="21"/>
    </location>
</feature>
<evidence type="ECO:0000313" key="2">
    <source>
        <dbReference type="EMBL" id="GAA2026139.1"/>
    </source>
</evidence>
<keyword evidence="3" id="KW-1185">Reference proteome</keyword>
<evidence type="ECO:0000313" key="3">
    <source>
        <dbReference type="Proteomes" id="UP001500751"/>
    </source>
</evidence>
<dbReference type="Proteomes" id="UP001500751">
    <property type="component" value="Unassembled WGS sequence"/>
</dbReference>
<reference evidence="3" key="1">
    <citation type="journal article" date="2019" name="Int. J. Syst. Evol. Microbiol.">
        <title>The Global Catalogue of Microorganisms (GCM) 10K type strain sequencing project: providing services to taxonomists for standard genome sequencing and annotation.</title>
        <authorList>
            <consortium name="The Broad Institute Genomics Platform"/>
            <consortium name="The Broad Institute Genome Sequencing Center for Infectious Disease"/>
            <person name="Wu L."/>
            <person name="Ma J."/>
        </authorList>
    </citation>
    <scope>NUCLEOTIDE SEQUENCE [LARGE SCALE GENOMIC DNA]</scope>
    <source>
        <strain evidence="3">JCM 16014</strain>
    </source>
</reference>
<name>A0ABP5FGH5_9ACTN</name>
<feature type="region of interest" description="Disordered" evidence="1">
    <location>
        <begin position="144"/>
        <end position="253"/>
    </location>
</feature>
<feature type="compositionally biased region" description="Basic and acidic residues" evidence="1">
    <location>
        <begin position="193"/>
        <end position="214"/>
    </location>
</feature>
<proteinExistence type="predicted"/>